<dbReference type="Proteomes" id="UP001445076">
    <property type="component" value="Unassembled WGS sequence"/>
</dbReference>
<comment type="caution">
    <text evidence="2">The sequence shown here is derived from an EMBL/GenBank/DDBJ whole genome shotgun (WGS) entry which is preliminary data.</text>
</comment>
<feature type="compositionally biased region" description="Pro residues" evidence="1">
    <location>
        <begin position="128"/>
        <end position="138"/>
    </location>
</feature>
<feature type="region of interest" description="Disordered" evidence="1">
    <location>
        <begin position="105"/>
        <end position="173"/>
    </location>
</feature>
<feature type="non-terminal residue" evidence="2">
    <location>
        <position position="173"/>
    </location>
</feature>
<evidence type="ECO:0000256" key="1">
    <source>
        <dbReference type="SAM" id="MobiDB-lite"/>
    </source>
</evidence>
<protein>
    <submittedName>
        <fullName evidence="2">Uncharacterized protein</fullName>
    </submittedName>
</protein>
<proteinExistence type="predicted"/>
<sequence length="173" mass="18762">MSSQQHPLSCQALQQPLYSTITWPRSSTSSLQQQQDCSHPPHLYCMAKPFYCFTKHQQVFCAVWPRTTHTTERVDGLARALFSGVLTCPGHQDLPVTPVLSALMHPPYTPPSHTPPSHTPRAHTPTGQTPPPHTPPPISVAAKIMGVGSFSSMDVAPASSAGNSRRPNKDAPI</sequence>
<evidence type="ECO:0000313" key="2">
    <source>
        <dbReference type="EMBL" id="KAK8725777.1"/>
    </source>
</evidence>
<organism evidence="2 3">
    <name type="scientific">Cherax quadricarinatus</name>
    <name type="common">Australian red claw crayfish</name>
    <dbReference type="NCBI Taxonomy" id="27406"/>
    <lineage>
        <taxon>Eukaryota</taxon>
        <taxon>Metazoa</taxon>
        <taxon>Ecdysozoa</taxon>
        <taxon>Arthropoda</taxon>
        <taxon>Crustacea</taxon>
        <taxon>Multicrustacea</taxon>
        <taxon>Malacostraca</taxon>
        <taxon>Eumalacostraca</taxon>
        <taxon>Eucarida</taxon>
        <taxon>Decapoda</taxon>
        <taxon>Pleocyemata</taxon>
        <taxon>Astacidea</taxon>
        <taxon>Parastacoidea</taxon>
        <taxon>Parastacidae</taxon>
        <taxon>Cherax</taxon>
    </lineage>
</organism>
<accession>A0AAW0W812</accession>
<name>A0AAW0W812_CHEQU</name>
<reference evidence="2 3" key="1">
    <citation type="journal article" date="2024" name="BMC Genomics">
        <title>Genome assembly of redclaw crayfish (Cherax quadricarinatus) provides insights into its immune adaptation and hypoxia tolerance.</title>
        <authorList>
            <person name="Liu Z."/>
            <person name="Zheng J."/>
            <person name="Li H."/>
            <person name="Fang K."/>
            <person name="Wang S."/>
            <person name="He J."/>
            <person name="Zhou D."/>
            <person name="Weng S."/>
            <person name="Chi M."/>
            <person name="Gu Z."/>
            <person name="He J."/>
            <person name="Li F."/>
            <person name="Wang M."/>
        </authorList>
    </citation>
    <scope>NUCLEOTIDE SEQUENCE [LARGE SCALE GENOMIC DNA]</scope>
    <source>
        <strain evidence="2">ZL_2023a</strain>
    </source>
</reference>
<evidence type="ECO:0000313" key="3">
    <source>
        <dbReference type="Proteomes" id="UP001445076"/>
    </source>
</evidence>
<keyword evidence="3" id="KW-1185">Reference proteome</keyword>
<gene>
    <name evidence="2" type="ORF">OTU49_010476</name>
</gene>
<dbReference type="AlphaFoldDB" id="A0AAW0W812"/>
<feature type="compositionally biased region" description="Pro residues" evidence="1">
    <location>
        <begin position="107"/>
        <end position="118"/>
    </location>
</feature>
<dbReference type="EMBL" id="JARKIK010000081">
    <property type="protein sequence ID" value="KAK8725777.1"/>
    <property type="molecule type" value="Genomic_DNA"/>
</dbReference>